<dbReference type="AlphaFoldDB" id="A0A8K0ETJ0"/>
<protein>
    <submittedName>
        <fullName evidence="1">Hypp2587 protein</fullName>
    </submittedName>
</protein>
<dbReference type="OrthoDB" id="10550316at2759"/>
<proteinExistence type="predicted"/>
<name>A0A8K0ETJ0_BRALA</name>
<sequence>MQRRSHIPSKLLPVNSLITLSSDPIPLFSPVYFYGTRYQSLFPSLEHPSCLWAVEMAVVSSLDIRGCG</sequence>
<dbReference type="Proteomes" id="UP000838412">
    <property type="component" value="Chromosome 4"/>
</dbReference>
<gene>
    <name evidence="1" type="primary">Hypp2587</name>
    <name evidence="1" type="ORF">BLAG_LOCUS17740</name>
</gene>
<organism evidence="1 2">
    <name type="scientific">Branchiostoma lanceolatum</name>
    <name type="common">Common lancelet</name>
    <name type="synonym">Amphioxus lanceolatum</name>
    <dbReference type="NCBI Taxonomy" id="7740"/>
    <lineage>
        <taxon>Eukaryota</taxon>
        <taxon>Metazoa</taxon>
        <taxon>Chordata</taxon>
        <taxon>Cephalochordata</taxon>
        <taxon>Leptocardii</taxon>
        <taxon>Amphioxiformes</taxon>
        <taxon>Branchiostomatidae</taxon>
        <taxon>Branchiostoma</taxon>
    </lineage>
</organism>
<evidence type="ECO:0000313" key="1">
    <source>
        <dbReference type="EMBL" id="CAH1262856.1"/>
    </source>
</evidence>
<accession>A0A8K0ETJ0</accession>
<keyword evidence="2" id="KW-1185">Reference proteome</keyword>
<evidence type="ECO:0000313" key="2">
    <source>
        <dbReference type="Proteomes" id="UP000838412"/>
    </source>
</evidence>
<dbReference type="EMBL" id="OV696689">
    <property type="protein sequence ID" value="CAH1262856.1"/>
    <property type="molecule type" value="Genomic_DNA"/>
</dbReference>
<reference evidence="1" key="1">
    <citation type="submission" date="2022-01" db="EMBL/GenBank/DDBJ databases">
        <authorList>
            <person name="Braso-Vives M."/>
        </authorList>
    </citation>
    <scope>NUCLEOTIDE SEQUENCE</scope>
</reference>